<evidence type="ECO:0000256" key="3">
    <source>
        <dbReference type="ARBA" id="ARBA00022448"/>
    </source>
</evidence>
<keyword evidence="3" id="KW-0813">Transport</keyword>
<evidence type="ECO:0000256" key="2">
    <source>
        <dbReference type="ARBA" id="ARBA00005236"/>
    </source>
</evidence>
<evidence type="ECO:0000256" key="7">
    <source>
        <dbReference type="ARBA" id="ARBA00023136"/>
    </source>
</evidence>
<feature type="transmembrane region" description="Helical" evidence="8">
    <location>
        <begin position="276"/>
        <end position="298"/>
    </location>
</feature>
<keyword evidence="5 8" id="KW-0812">Transmembrane</keyword>
<feature type="domain" description="ABC3 transporter permease C-terminal" evidence="9">
    <location>
        <begin position="276"/>
        <end position="407"/>
    </location>
</feature>
<name>A0A7U6GIX7_9GAMM</name>
<evidence type="ECO:0000256" key="4">
    <source>
        <dbReference type="ARBA" id="ARBA00022475"/>
    </source>
</evidence>
<dbReference type="GO" id="GO:0044874">
    <property type="term" value="P:lipoprotein localization to outer membrane"/>
    <property type="evidence" value="ECO:0007669"/>
    <property type="project" value="TreeGrafter"/>
</dbReference>
<gene>
    <name evidence="11" type="ORF">TBH_C1577</name>
</gene>
<keyword evidence="7 8" id="KW-0472">Membrane</keyword>
<evidence type="ECO:0000256" key="5">
    <source>
        <dbReference type="ARBA" id="ARBA00022692"/>
    </source>
</evidence>
<keyword evidence="6 8" id="KW-1133">Transmembrane helix</keyword>
<keyword evidence="12" id="KW-1185">Reference proteome</keyword>
<feature type="domain" description="MacB-like periplasmic core" evidence="10">
    <location>
        <begin position="27"/>
        <end position="243"/>
    </location>
</feature>
<dbReference type="KEGG" id="tbn:TBH_C1577"/>
<evidence type="ECO:0000259" key="10">
    <source>
        <dbReference type="Pfam" id="PF12704"/>
    </source>
</evidence>
<feature type="transmembrane region" description="Helical" evidence="8">
    <location>
        <begin position="382"/>
        <end position="402"/>
    </location>
</feature>
<dbReference type="GO" id="GO:0098797">
    <property type="term" value="C:plasma membrane protein complex"/>
    <property type="evidence" value="ECO:0007669"/>
    <property type="project" value="TreeGrafter"/>
</dbReference>
<evidence type="ECO:0000256" key="8">
    <source>
        <dbReference type="SAM" id="Phobius"/>
    </source>
</evidence>
<dbReference type="Pfam" id="PF02687">
    <property type="entry name" value="FtsX"/>
    <property type="match status" value="1"/>
</dbReference>
<organism evidence="11 12">
    <name type="scientific">Thiolapillus brandeum</name>
    <dbReference type="NCBI Taxonomy" id="1076588"/>
    <lineage>
        <taxon>Bacteria</taxon>
        <taxon>Pseudomonadati</taxon>
        <taxon>Pseudomonadota</taxon>
        <taxon>Gammaproteobacteria</taxon>
        <taxon>Chromatiales</taxon>
        <taxon>Sedimenticolaceae</taxon>
        <taxon>Thiolapillus</taxon>
    </lineage>
</organism>
<dbReference type="GO" id="GO:0042953">
    <property type="term" value="P:lipoprotein transport"/>
    <property type="evidence" value="ECO:0007669"/>
    <property type="project" value="InterPro"/>
</dbReference>
<protein>
    <submittedName>
        <fullName evidence="11">Lipoprotein-releasing system permease</fullName>
    </submittedName>
</protein>
<evidence type="ECO:0000313" key="12">
    <source>
        <dbReference type="Proteomes" id="UP000031631"/>
    </source>
</evidence>
<dbReference type="OrthoDB" id="9808461at2"/>
<proteinExistence type="inferred from homology"/>
<dbReference type="InterPro" id="IPR011925">
    <property type="entry name" value="LolCE_TM"/>
</dbReference>
<dbReference type="Pfam" id="PF12704">
    <property type="entry name" value="MacB_PCD"/>
    <property type="match status" value="1"/>
</dbReference>
<dbReference type="PANTHER" id="PTHR30489">
    <property type="entry name" value="LIPOPROTEIN-RELEASING SYSTEM TRANSMEMBRANE PROTEIN LOLE"/>
    <property type="match status" value="1"/>
</dbReference>
<keyword evidence="11" id="KW-0449">Lipoprotein</keyword>
<dbReference type="PANTHER" id="PTHR30489:SF0">
    <property type="entry name" value="LIPOPROTEIN-RELEASING SYSTEM TRANSMEMBRANE PROTEIN LOLE"/>
    <property type="match status" value="1"/>
</dbReference>
<feature type="transmembrane region" description="Helical" evidence="8">
    <location>
        <begin position="22"/>
        <end position="48"/>
    </location>
</feature>
<evidence type="ECO:0000256" key="6">
    <source>
        <dbReference type="ARBA" id="ARBA00022989"/>
    </source>
</evidence>
<evidence type="ECO:0000256" key="1">
    <source>
        <dbReference type="ARBA" id="ARBA00004651"/>
    </source>
</evidence>
<dbReference type="RefSeq" id="WP_041067396.1">
    <property type="nucleotide sequence ID" value="NZ_AP012273.1"/>
</dbReference>
<feature type="transmembrane region" description="Helical" evidence="8">
    <location>
        <begin position="318"/>
        <end position="343"/>
    </location>
</feature>
<dbReference type="EMBL" id="AP012273">
    <property type="protein sequence ID" value="BAO44494.1"/>
    <property type="molecule type" value="Genomic_DNA"/>
</dbReference>
<keyword evidence="4" id="KW-1003">Cell membrane</keyword>
<reference evidence="11 12" key="1">
    <citation type="journal article" date="2014" name="PLoS ONE">
        <title>Physiological and genomic features of a novel sulfur-oxidizing gammaproteobacterium belonging to a previously uncultivated symbiotic lineage isolated from a hydrothermal vent.</title>
        <authorList>
            <person name="Nunoura T."/>
            <person name="Takaki Y."/>
            <person name="Kazama H."/>
            <person name="Kakuta J."/>
            <person name="Shimamura S."/>
            <person name="Makita H."/>
            <person name="Hirai M."/>
            <person name="Miyazaki M."/>
            <person name="Takai K."/>
        </authorList>
    </citation>
    <scope>NUCLEOTIDE SEQUENCE [LARGE SCALE GENOMIC DNA]</scope>
    <source>
        <strain evidence="11 12">Hiromi1</strain>
    </source>
</reference>
<accession>A0A7U6GIX7</accession>
<dbReference type="InterPro" id="IPR025857">
    <property type="entry name" value="MacB_PCD"/>
</dbReference>
<evidence type="ECO:0000259" key="9">
    <source>
        <dbReference type="Pfam" id="PF02687"/>
    </source>
</evidence>
<evidence type="ECO:0000313" key="11">
    <source>
        <dbReference type="EMBL" id="BAO44494.1"/>
    </source>
</evidence>
<comment type="similarity">
    <text evidence="2">Belongs to the ABC-4 integral membrane protein family. LolC/E subfamily.</text>
</comment>
<dbReference type="AlphaFoldDB" id="A0A7U6GIX7"/>
<comment type="subcellular location">
    <subcellularLocation>
        <location evidence="1">Cell membrane</location>
        <topology evidence="1">Multi-pass membrane protein</topology>
    </subcellularLocation>
</comment>
<dbReference type="InterPro" id="IPR051447">
    <property type="entry name" value="Lipoprotein-release_system"/>
</dbReference>
<sequence>MFYPLSVWIGLRYTRAERRNHFISFISFISTLGITLGVIVLIVVLSVMNGFQKEVRDRILGMASHADINAVDGGGMRDWQQALDKARQHPRVIGAAPYVETMSMLMHGSQVSGALIRGVRTDLEPQVVDVGAHMQTGSLDDLTPGGFNIILGRELAFALHASVGDKVTVLVPKFTATPAGSVPRMKRFTVSGIFNVGMGEYDRGVAMVAMKDLAKLLRMGDAVSGIRLKLDDLYQARQVSRELALAFNGYFRVTDWTDQHRNFFSALKMEKRMMSLLLFFIVVIAAFNIVATLVMLVVDKRADIAILKTFGATPRQIMNVFIVQGSVIGFVGTLIGIVLGVVLALNVEQVVGWIESLFNVQFIDPSVYYISMLPSDLHWDDVLLVGAGSFLCSFLMTLYPAWNAYRTLPAEALRYE</sequence>
<dbReference type="Proteomes" id="UP000031631">
    <property type="component" value="Chromosome"/>
</dbReference>
<dbReference type="InterPro" id="IPR003838">
    <property type="entry name" value="ABC3_permease_C"/>
</dbReference>
<dbReference type="NCBIfam" id="TIGR02212">
    <property type="entry name" value="lolCE"/>
    <property type="match status" value="1"/>
</dbReference>